<evidence type="ECO:0000256" key="7">
    <source>
        <dbReference type="PROSITE-ProRule" id="PRU00581"/>
    </source>
</evidence>
<comment type="function">
    <text evidence="5">May play a role in cell differentiation in the intestinal epithelium.</text>
</comment>
<comment type="caution">
    <text evidence="10">The sequence shown here is derived from an EMBL/GenBank/DDBJ whole genome shotgun (WGS) entry which is preliminary data.</text>
</comment>
<evidence type="ECO:0000256" key="6">
    <source>
        <dbReference type="ARBA" id="ARBA00039459"/>
    </source>
</evidence>
<name>A0AAV3AEH9_PYXAD</name>
<feature type="transmembrane region" description="Helical" evidence="8">
    <location>
        <begin position="113"/>
        <end position="131"/>
    </location>
</feature>
<dbReference type="Proteomes" id="UP001181693">
    <property type="component" value="Unassembled WGS sequence"/>
</dbReference>
<evidence type="ECO:0000256" key="3">
    <source>
        <dbReference type="ARBA" id="ARBA00022989"/>
    </source>
</evidence>
<feature type="domain" description="MARVEL" evidence="9">
    <location>
        <begin position="19"/>
        <end position="138"/>
    </location>
</feature>
<dbReference type="InterPro" id="IPR050578">
    <property type="entry name" value="MARVEL-CKLF_proteins"/>
</dbReference>
<feature type="transmembrane region" description="Helical" evidence="8">
    <location>
        <begin position="85"/>
        <end position="107"/>
    </location>
</feature>
<evidence type="ECO:0000259" key="9">
    <source>
        <dbReference type="PROSITE" id="PS51225"/>
    </source>
</evidence>
<protein>
    <recommendedName>
        <fullName evidence="6">Proteolipid protein 2</fullName>
    </recommendedName>
</protein>
<gene>
    <name evidence="10" type="ORF">GDO54_018254</name>
</gene>
<evidence type="ECO:0000256" key="5">
    <source>
        <dbReference type="ARBA" id="ARBA00037152"/>
    </source>
</evidence>
<evidence type="ECO:0000256" key="2">
    <source>
        <dbReference type="ARBA" id="ARBA00022692"/>
    </source>
</evidence>
<feature type="transmembrane region" description="Helical" evidence="8">
    <location>
        <begin position="25"/>
        <end position="45"/>
    </location>
</feature>
<dbReference type="InterPro" id="IPR008253">
    <property type="entry name" value="Marvel"/>
</dbReference>
<dbReference type="GO" id="GO:0016020">
    <property type="term" value="C:membrane"/>
    <property type="evidence" value="ECO:0007669"/>
    <property type="project" value="UniProtKB-SubCell"/>
</dbReference>
<comment type="subcellular location">
    <subcellularLocation>
        <location evidence="1">Membrane</location>
        <topology evidence="1">Multi-pass membrane protein</topology>
    </subcellularLocation>
</comment>
<keyword evidence="2 7" id="KW-0812">Transmembrane</keyword>
<organism evidence="10 11">
    <name type="scientific">Pyxicephalus adspersus</name>
    <name type="common">African bullfrog</name>
    <dbReference type="NCBI Taxonomy" id="30357"/>
    <lineage>
        <taxon>Eukaryota</taxon>
        <taxon>Metazoa</taxon>
        <taxon>Chordata</taxon>
        <taxon>Craniata</taxon>
        <taxon>Vertebrata</taxon>
        <taxon>Euteleostomi</taxon>
        <taxon>Amphibia</taxon>
        <taxon>Batrachia</taxon>
        <taxon>Anura</taxon>
        <taxon>Neobatrachia</taxon>
        <taxon>Ranoidea</taxon>
        <taxon>Pyxicephalidae</taxon>
        <taxon>Pyxicephalinae</taxon>
        <taxon>Pyxicephalus</taxon>
    </lineage>
</organism>
<reference evidence="10" key="1">
    <citation type="thesis" date="2020" institute="ProQuest LLC" country="789 East Eisenhower Parkway, Ann Arbor, MI, USA">
        <title>Comparative Genomics and Chromosome Evolution.</title>
        <authorList>
            <person name="Mudd A.B."/>
        </authorList>
    </citation>
    <scope>NUCLEOTIDE SEQUENCE</scope>
    <source>
        <strain evidence="10">1538</strain>
        <tissue evidence="10">Blood</tissue>
    </source>
</reference>
<keyword evidence="4 7" id="KW-0472">Membrane</keyword>
<evidence type="ECO:0000313" key="11">
    <source>
        <dbReference type="Proteomes" id="UP001181693"/>
    </source>
</evidence>
<keyword evidence="11" id="KW-1185">Reference proteome</keyword>
<sequence length="152" mass="16439">MSEPGSQQSASCTERVKAYVRTRKGTVLAVEIACCLIVLICYAASRTPGYLGVAITELIFSTVFFFLFALSYDQQISFIHWGWTDFLRAALGAGFFIILCIICLIRGGDGAGIAGSVIGLLTGILFAYDAFITFPKLRRTHAPAATESPDNI</sequence>
<feature type="transmembrane region" description="Helical" evidence="8">
    <location>
        <begin position="51"/>
        <end position="73"/>
    </location>
</feature>
<dbReference type="PROSITE" id="PS51225">
    <property type="entry name" value="MARVEL"/>
    <property type="match status" value="1"/>
</dbReference>
<evidence type="ECO:0000256" key="1">
    <source>
        <dbReference type="ARBA" id="ARBA00004141"/>
    </source>
</evidence>
<dbReference type="PANTHER" id="PTHR22776:SF4">
    <property type="entry name" value="PROTEOLIPID PROTEIN 2"/>
    <property type="match status" value="1"/>
</dbReference>
<dbReference type="EMBL" id="DYDO01000007">
    <property type="protein sequence ID" value="DBA21645.1"/>
    <property type="molecule type" value="Genomic_DNA"/>
</dbReference>
<dbReference type="PANTHER" id="PTHR22776">
    <property type="entry name" value="MARVEL-CONTAINING POTENTIAL LIPID RAFT-ASSOCIATED PROTEIN"/>
    <property type="match status" value="1"/>
</dbReference>
<proteinExistence type="predicted"/>
<accession>A0AAV3AEH9</accession>
<evidence type="ECO:0000256" key="4">
    <source>
        <dbReference type="ARBA" id="ARBA00023136"/>
    </source>
</evidence>
<evidence type="ECO:0000256" key="8">
    <source>
        <dbReference type="SAM" id="Phobius"/>
    </source>
</evidence>
<evidence type="ECO:0000313" key="10">
    <source>
        <dbReference type="EMBL" id="DBA21645.1"/>
    </source>
</evidence>
<keyword evidence="3 8" id="KW-1133">Transmembrane helix</keyword>
<dbReference type="AlphaFoldDB" id="A0AAV3AEH9"/>